<dbReference type="AlphaFoldDB" id="A0A8B7NZ72"/>
<dbReference type="GeneID" id="108674711"/>
<dbReference type="Proteomes" id="UP000694843">
    <property type="component" value="Unplaced"/>
</dbReference>
<sequence>MTYTVSQLSCYGIEYVRLSLDTGHLTVVTCPASSPSNDPTSPSICYAPKDTDTVCADQLDTNSLNTIVCVPIPTPVTVAQPTTGTVKALSYTNKRLTATDDTVSEMLIRKHAATPTDFTLEFCMNAVCPVPDSFTVGVDKYELCFVNSDGNGITGVAEDEFQDLSLSVLASATSVDLLFVNFGPERKYLIYSTDMPDAVDITNQTPIILDCSNLPADTYCYGFYEPANGMPMPKFMAISYTDGSNTIISLDATATAQVEQKS</sequence>
<dbReference type="RefSeq" id="XP_018018166.1">
    <property type="nucleotide sequence ID" value="XM_018162677.2"/>
</dbReference>
<gene>
    <name evidence="2" type="primary">LOC108674711</name>
</gene>
<name>A0A8B7NZ72_HYAAZ</name>
<evidence type="ECO:0000313" key="1">
    <source>
        <dbReference type="Proteomes" id="UP000694843"/>
    </source>
</evidence>
<dbReference type="KEGG" id="hazt:108674711"/>
<accession>A0A8B7NZ72</accession>
<reference evidence="2" key="1">
    <citation type="submission" date="2025-08" db="UniProtKB">
        <authorList>
            <consortium name="RefSeq"/>
        </authorList>
    </citation>
    <scope>IDENTIFICATION</scope>
    <source>
        <tissue evidence="2">Whole organism</tissue>
    </source>
</reference>
<evidence type="ECO:0000313" key="2">
    <source>
        <dbReference type="RefSeq" id="XP_018018166.1"/>
    </source>
</evidence>
<protein>
    <submittedName>
        <fullName evidence="2">Uncharacterized protein LOC108674711</fullName>
    </submittedName>
</protein>
<proteinExistence type="predicted"/>
<keyword evidence="1" id="KW-1185">Reference proteome</keyword>
<organism evidence="1 2">
    <name type="scientific">Hyalella azteca</name>
    <name type="common">Amphipod</name>
    <dbReference type="NCBI Taxonomy" id="294128"/>
    <lineage>
        <taxon>Eukaryota</taxon>
        <taxon>Metazoa</taxon>
        <taxon>Ecdysozoa</taxon>
        <taxon>Arthropoda</taxon>
        <taxon>Crustacea</taxon>
        <taxon>Multicrustacea</taxon>
        <taxon>Malacostraca</taxon>
        <taxon>Eumalacostraca</taxon>
        <taxon>Peracarida</taxon>
        <taxon>Amphipoda</taxon>
        <taxon>Senticaudata</taxon>
        <taxon>Talitrida</taxon>
        <taxon>Talitroidea</taxon>
        <taxon>Hyalellidae</taxon>
        <taxon>Hyalella</taxon>
    </lineage>
</organism>